<protein>
    <submittedName>
        <fullName evidence="1">Bdm protein</fullName>
    </submittedName>
</protein>
<dbReference type="EMBL" id="LR134141">
    <property type="protein sequence ID" value="VEA03116.1"/>
    <property type="molecule type" value="Genomic_DNA"/>
</dbReference>
<name>A0A6D2G993_SALER</name>
<dbReference type="AlphaFoldDB" id="A0A6D2G993"/>
<dbReference type="Pfam" id="PF10684">
    <property type="entry name" value="BDM"/>
    <property type="match status" value="1"/>
</dbReference>
<organism evidence="1 2">
    <name type="scientific">Salmonella enterica subsp. salamae</name>
    <dbReference type="NCBI Taxonomy" id="59202"/>
    <lineage>
        <taxon>Bacteria</taxon>
        <taxon>Pseudomonadati</taxon>
        <taxon>Pseudomonadota</taxon>
        <taxon>Gammaproteobacteria</taxon>
        <taxon>Enterobacterales</taxon>
        <taxon>Enterobacteriaceae</taxon>
        <taxon>Salmonella</taxon>
    </lineage>
</organism>
<accession>A0A6D2G993</accession>
<gene>
    <name evidence="1" type="ORF">NCTC5773_02519</name>
</gene>
<evidence type="ECO:0000313" key="1">
    <source>
        <dbReference type="EMBL" id="VEA03116.1"/>
    </source>
</evidence>
<dbReference type="InterPro" id="IPR019625">
    <property type="entry name" value="Biofilm-dep_modulation_Bdm_put"/>
</dbReference>
<sequence length="44" mass="4654">MFTYHSANTSAAQPALVNAIEQGLRAELGVVTEDDIFNGADQMG</sequence>
<dbReference type="Proteomes" id="UP000267858">
    <property type="component" value="Chromosome"/>
</dbReference>
<evidence type="ECO:0000313" key="2">
    <source>
        <dbReference type="Proteomes" id="UP000267858"/>
    </source>
</evidence>
<proteinExistence type="predicted"/>
<reference evidence="1 2" key="1">
    <citation type="submission" date="2018-12" db="EMBL/GenBank/DDBJ databases">
        <authorList>
            <consortium name="Pathogen Informatics"/>
        </authorList>
    </citation>
    <scope>NUCLEOTIDE SEQUENCE [LARGE SCALE GENOMIC DNA]</scope>
    <source>
        <strain evidence="1 2">NCTC5773</strain>
    </source>
</reference>